<dbReference type="Proteomes" id="UP001652432">
    <property type="component" value="Unassembled WGS sequence"/>
</dbReference>
<protein>
    <submittedName>
        <fullName evidence="1">Uncharacterized protein</fullName>
    </submittedName>
</protein>
<organism evidence="1 2">
    <name type="scientific">Suilimivivens aceti</name>
    <dbReference type="NCBI Taxonomy" id="2981774"/>
    <lineage>
        <taxon>Bacteria</taxon>
        <taxon>Bacillati</taxon>
        <taxon>Bacillota</taxon>
        <taxon>Clostridia</taxon>
        <taxon>Lachnospirales</taxon>
        <taxon>Lachnospiraceae</taxon>
        <taxon>Suilimivivens</taxon>
    </lineage>
</organism>
<evidence type="ECO:0000313" key="1">
    <source>
        <dbReference type="EMBL" id="MCU6743839.1"/>
    </source>
</evidence>
<keyword evidence="2" id="KW-1185">Reference proteome</keyword>
<accession>A0ABT2T0Q3</accession>
<dbReference type="PROSITE" id="PS51257">
    <property type="entry name" value="PROKAR_LIPOPROTEIN"/>
    <property type="match status" value="1"/>
</dbReference>
<evidence type="ECO:0000313" key="2">
    <source>
        <dbReference type="Proteomes" id="UP001652432"/>
    </source>
</evidence>
<dbReference type="EMBL" id="JAOQKJ010000003">
    <property type="protein sequence ID" value="MCU6743839.1"/>
    <property type="molecule type" value="Genomic_DNA"/>
</dbReference>
<sequence>MGRLIKAGLTGVTVFLWILMAGLLTGCGSRSGEIAEETVQDENIETEATIFLPETAAPFPSAATSTSAAPAVMLAAPFPTVPPDAPVRTDGIDGSFGIGSASVLRGKNILVSLFLTTPDNAFAEEEKEICLQRLKEAAIYIEETAFGYGVETQFILDWSEENSQDLCMEKKVDFSISDDSDFMDALDEAFAQWTEEDLSYERLLQEYGADGIATCMFVNAPGRSYAIVYDGEDNVRESLVMFVRNDKGTEEEPAVYAHEILHVFGAHDLYRGEEYSRAVTDYIAANYPDEIMRSVAGEGRISEQISRITAYHLGWIDEIPETESFPELIR</sequence>
<gene>
    <name evidence="1" type="ORF">OCV77_04865</name>
</gene>
<proteinExistence type="predicted"/>
<dbReference type="SUPFAM" id="SSF55486">
    <property type="entry name" value="Metalloproteases ('zincins'), catalytic domain"/>
    <property type="match status" value="1"/>
</dbReference>
<reference evidence="1 2" key="1">
    <citation type="journal article" date="2021" name="ISME Commun">
        <title>Automated analysis of genomic sequences facilitates high-throughput and comprehensive description of bacteria.</title>
        <authorList>
            <person name="Hitch T.C.A."/>
        </authorList>
    </citation>
    <scope>NUCLEOTIDE SEQUENCE [LARGE SCALE GENOMIC DNA]</scope>
    <source>
        <strain evidence="1 2">Sanger_18</strain>
    </source>
</reference>
<name>A0ABT2T0Q3_9FIRM</name>
<comment type="caution">
    <text evidence="1">The sequence shown here is derived from an EMBL/GenBank/DDBJ whole genome shotgun (WGS) entry which is preliminary data.</text>
</comment>
<dbReference type="RefSeq" id="WP_262573804.1">
    <property type="nucleotide sequence ID" value="NZ_JAOQKJ010000003.1"/>
</dbReference>